<name>A0AAV7WXH6_PLEWA</name>
<proteinExistence type="predicted"/>
<organism evidence="2 3">
    <name type="scientific">Pleurodeles waltl</name>
    <name type="common">Iberian ribbed newt</name>
    <dbReference type="NCBI Taxonomy" id="8319"/>
    <lineage>
        <taxon>Eukaryota</taxon>
        <taxon>Metazoa</taxon>
        <taxon>Chordata</taxon>
        <taxon>Craniata</taxon>
        <taxon>Vertebrata</taxon>
        <taxon>Euteleostomi</taxon>
        <taxon>Amphibia</taxon>
        <taxon>Batrachia</taxon>
        <taxon>Caudata</taxon>
        <taxon>Salamandroidea</taxon>
        <taxon>Salamandridae</taxon>
        <taxon>Pleurodelinae</taxon>
        <taxon>Pleurodeles</taxon>
    </lineage>
</organism>
<dbReference type="Proteomes" id="UP001066276">
    <property type="component" value="Chromosome 1_1"/>
</dbReference>
<feature type="compositionally biased region" description="Basic and acidic residues" evidence="1">
    <location>
        <begin position="145"/>
        <end position="156"/>
    </location>
</feature>
<dbReference type="AlphaFoldDB" id="A0AAV7WXH6"/>
<dbReference type="EMBL" id="JANPWB010000001">
    <property type="protein sequence ID" value="KAJ1216594.1"/>
    <property type="molecule type" value="Genomic_DNA"/>
</dbReference>
<keyword evidence="3" id="KW-1185">Reference proteome</keyword>
<evidence type="ECO:0000256" key="1">
    <source>
        <dbReference type="SAM" id="MobiDB-lite"/>
    </source>
</evidence>
<protein>
    <submittedName>
        <fullName evidence="2">Uncharacterized protein</fullName>
    </submittedName>
</protein>
<gene>
    <name evidence="2" type="ORF">NDU88_004195</name>
</gene>
<reference evidence="2" key="1">
    <citation type="journal article" date="2022" name="bioRxiv">
        <title>Sequencing and chromosome-scale assembly of the giantPleurodeles waltlgenome.</title>
        <authorList>
            <person name="Brown T."/>
            <person name="Elewa A."/>
            <person name="Iarovenko S."/>
            <person name="Subramanian E."/>
            <person name="Araus A.J."/>
            <person name="Petzold A."/>
            <person name="Susuki M."/>
            <person name="Suzuki K.-i.T."/>
            <person name="Hayashi T."/>
            <person name="Toyoda A."/>
            <person name="Oliveira C."/>
            <person name="Osipova E."/>
            <person name="Leigh N.D."/>
            <person name="Simon A."/>
            <person name="Yun M.H."/>
        </authorList>
    </citation>
    <scope>NUCLEOTIDE SEQUENCE</scope>
    <source>
        <strain evidence="2">20211129_DDA</strain>
        <tissue evidence="2">Liver</tissue>
    </source>
</reference>
<feature type="region of interest" description="Disordered" evidence="1">
    <location>
        <begin position="139"/>
        <end position="165"/>
    </location>
</feature>
<sequence>MSSTEPGVMCGALLLPVSEISEAVSDPDVCSVGQWACTRHSRVQPVESRKEQRTNCPYRDYAERKCPAVRAPPFLQPQCTYCLIAVLGFTAVCAPFDNLKASGAANRRRLGQPHVLRRPSGALRSVLSVETGFGDIVKSPAAGSAHEDQQPRESGSHFHPLSLQPHSTCEDRHVVLRYHGNRWFSPP</sequence>
<evidence type="ECO:0000313" key="3">
    <source>
        <dbReference type="Proteomes" id="UP001066276"/>
    </source>
</evidence>
<accession>A0AAV7WXH6</accession>
<comment type="caution">
    <text evidence="2">The sequence shown here is derived from an EMBL/GenBank/DDBJ whole genome shotgun (WGS) entry which is preliminary data.</text>
</comment>
<evidence type="ECO:0000313" key="2">
    <source>
        <dbReference type="EMBL" id="KAJ1216594.1"/>
    </source>
</evidence>